<dbReference type="EMBL" id="JBHTLU010000024">
    <property type="protein sequence ID" value="MFD1222337.1"/>
    <property type="molecule type" value="Genomic_DNA"/>
</dbReference>
<dbReference type="Pfam" id="PF13524">
    <property type="entry name" value="Glyco_trans_1_2"/>
    <property type="match status" value="1"/>
</dbReference>
<evidence type="ECO:0000313" key="2">
    <source>
        <dbReference type="EMBL" id="MFD1222337.1"/>
    </source>
</evidence>
<dbReference type="InterPro" id="IPR055259">
    <property type="entry name" value="YkvP/CgeB_Glyco_trans-like"/>
</dbReference>
<feature type="domain" description="Spore protein YkvP/CgeB glycosyl transferase-like" evidence="1">
    <location>
        <begin position="244"/>
        <end position="379"/>
    </location>
</feature>
<evidence type="ECO:0000259" key="1">
    <source>
        <dbReference type="Pfam" id="PF13524"/>
    </source>
</evidence>
<keyword evidence="3" id="KW-1185">Reference proteome</keyword>
<evidence type="ECO:0000313" key="3">
    <source>
        <dbReference type="Proteomes" id="UP001597180"/>
    </source>
</evidence>
<dbReference type="RefSeq" id="WP_345587424.1">
    <property type="nucleotide sequence ID" value="NZ_BAABJG010000008.1"/>
</dbReference>
<accession>A0ABW3UPJ1</accession>
<organism evidence="2 3">
    <name type="scientific">Paenibacillus vulneris</name>
    <dbReference type="NCBI Taxonomy" id="1133364"/>
    <lineage>
        <taxon>Bacteria</taxon>
        <taxon>Bacillati</taxon>
        <taxon>Bacillota</taxon>
        <taxon>Bacilli</taxon>
        <taxon>Bacillales</taxon>
        <taxon>Paenibacillaceae</taxon>
        <taxon>Paenibacillus</taxon>
    </lineage>
</organism>
<reference evidence="3" key="1">
    <citation type="journal article" date="2019" name="Int. J. Syst. Evol. Microbiol.">
        <title>The Global Catalogue of Microorganisms (GCM) 10K type strain sequencing project: providing services to taxonomists for standard genome sequencing and annotation.</title>
        <authorList>
            <consortium name="The Broad Institute Genomics Platform"/>
            <consortium name="The Broad Institute Genome Sequencing Center for Infectious Disease"/>
            <person name="Wu L."/>
            <person name="Ma J."/>
        </authorList>
    </citation>
    <scope>NUCLEOTIDE SEQUENCE [LARGE SCALE GENOMIC DNA]</scope>
    <source>
        <strain evidence="3">CCUG 53270</strain>
    </source>
</reference>
<sequence>MRRRLARSSRKKSAVPTVSMGTIKGRREGFRTGWRRGYHLGRSEAILQAIQAAQGIQLIRDLHVLFVIEAYEGGQFHEPINQGIIGGLQAQVRQVSVAAPMDNIVEVAKQVQPDLLFVLNGIFDLPIEHIDAIRMMGIRTCVWIAEDPYFIDVTLQKAPHFDYVFTHELGAVPYYQTAGCQQVHYLPLAVNEAMFRPQHVNLSYSKDICFIGTAFWNRVHFIDKVSTYLANKKTFISGFLWDRLKSYRRLRSKISLERCMSIQDTAAYYNASKIVINLHRSHEDDQHNYNSQRIPALSINPRTFDICACGALQLTDIRHDLSYFYTPGQEIVTYSSPEELKEKCDYYLKHEEERREIALRALRKTMSEHTYKQRISRLLSVIYG</sequence>
<gene>
    <name evidence="2" type="ORF">ACFQ4B_19625</name>
</gene>
<dbReference type="Proteomes" id="UP001597180">
    <property type="component" value="Unassembled WGS sequence"/>
</dbReference>
<proteinExistence type="predicted"/>
<dbReference type="EC" id="2.4.-.-" evidence="2"/>
<keyword evidence="2" id="KW-0328">Glycosyltransferase</keyword>
<dbReference type="GO" id="GO:0016757">
    <property type="term" value="F:glycosyltransferase activity"/>
    <property type="evidence" value="ECO:0007669"/>
    <property type="project" value="UniProtKB-KW"/>
</dbReference>
<name>A0ABW3UPJ1_9BACL</name>
<protein>
    <submittedName>
        <fullName evidence="2">Glycosyltransferase</fullName>
        <ecNumber evidence="2">2.4.-.-</ecNumber>
    </submittedName>
</protein>
<keyword evidence="2" id="KW-0808">Transferase</keyword>
<comment type="caution">
    <text evidence="2">The sequence shown here is derived from an EMBL/GenBank/DDBJ whole genome shotgun (WGS) entry which is preliminary data.</text>
</comment>